<dbReference type="Pfam" id="PF00491">
    <property type="entry name" value="Arginase"/>
    <property type="match status" value="1"/>
</dbReference>
<evidence type="ECO:0000256" key="4">
    <source>
        <dbReference type="PROSITE-ProRule" id="PRU00742"/>
    </source>
</evidence>
<dbReference type="GO" id="GO:0004053">
    <property type="term" value="F:arginase activity"/>
    <property type="evidence" value="ECO:0007669"/>
    <property type="project" value="TreeGrafter"/>
</dbReference>
<comment type="similarity">
    <text evidence="4">Belongs to the arginase family.</text>
</comment>
<dbReference type="Proteomes" id="UP000178587">
    <property type="component" value="Unassembled WGS sequence"/>
</dbReference>
<reference evidence="5 6" key="1">
    <citation type="journal article" date="2016" name="Nat. Commun.">
        <title>Thousands of microbial genomes shed light on interconnected biogeochemical processes in an aquifer system.</title>
        <authorList>
            <person name="Anantharaman K."/>
            <person name="Brown C.T."/>
            <person name="Hug L.A."/>
            <person name="Sharon I."/>
            <person name="Castelle C.J."/>
            <person name="Probst A.J."/>
            <person name="Thomas B.C."/>
            <person name="Singh A."/>
            <person name="Wilkins M.J."/>
            <person name="Karaoz U."/>
            <person name="Brodie E.L."/>
            <person name="Williams K.H."/>
            <person name="Hubbard S.S."/>
            <person name="Banfield J.F."/>
        </authorList>
    </citation>
    <scope>NUCLEOTIDE SEQUENCE [LARGE SCALE GENOMIC DNA]</scope>
</reference>
<dbReference type="PRINTS" id="PR00116">
    <property type="entry name" value="ARGINASE"/>
</dbReference>
<evidence type="ECO:0000256" key="1">
    <source>
        <dbReference type="ARBA" id="ARBA00022723"/>
    </source>
</evidence>
<dbReference type="InterPro" id="IPR006035">
    <property type="entry name" value="Ureohydrolase"/>
</dbReference>
<dbReference type="PANTHER" id="PTHR43782">
    <property type="entry name" value="ARGINASE"/>
    <property type="match status" value="1"/>
</dbReference>
<dbReference type="GO" id="GO:0030145">
    <property type="term" value="F:manganese ion binding"/>
    <property type="evidence" value="ECO:0007669"/>
    <property type="project" value="TreeGrafter"/>
</dbReference>
<evidence type="ECO:0000313" key="5">
    <source>
        <dbReference type="EMBL" id="OGG75146.1"/>
    </source>
</evidence>
<protein>
    <recommendedName>
        <fullName evidence="7">Arginase</fullName>
    </recommendedName>
</protein>
<evidence type="ECO:0008006" key="7">
    <source>
        <dbReference type="Google" id="ProtNLM"/>
    </source>
</evidence>
<dbReference type="STRING" id="1798507.A3A34_02210"/>
<dbReference type="SUPFAM" id="SSF52768">
    <property type="entry name" value="Arginase/deacetylase"/>
    <property type="match status" value="1"/>
</dbReference>
<keyword evidence="1" id="KW-0479">Metal-binding</keyword>
<dbReference type="InterPro" id="IPR023696">
    <property type="entry name" value="Ureohydrolase_dom_sf"/>
</dbReference>
<dbReference type="PANTHER" id="PTHR43782:SF3">
    <property type="entry name" value="ARGINASE"/>
    <property type="match status" value="1"/>
</dbReference>
<evidence type="ECO:0000256" key="3">
    <source>
        <dbReference type="ARBA" id="ARBA00023211"/>
    </source>
</evidence>
<organism evidence="5 6">
    <name type="scientific">Candidatus Kaiserbacteria bacterium RIFCSPLOWO2_01_FULL_50_24</name>
    <dbReference type="NCBI Taxonomy" id="1798507"/>
    <lineage>
        <taxon>Bacteria</taxon>
        <taxon>Candidatus Kaiseribacteriota</taxon>
    </lineage>
</organism>
<dbReference type="PROSITE" id="PS51409">
    <property type="entry name" value="ARGINASE_2"/>
    <property type="match status" value="1"/>
</dbReference>
<accession>A0A1F6ENB9</accession>
<evidence type="ECO:0000256" key="2">
    <source>
        <dbReference type="ARBA" id="ARBA00022801"/>
    </source>
</evidence>
<keyword evidence="2" id="KW-0378">Hydrolase</keyword>
<keyword evidence="3" id="KW-0464">Manganese</keyword>
<dbReference type="GO" id="GO:0005829">
    <property type="term" value="C:cytosol"/>
    <property type="evidence" value="ECO:0007669"/>
    <property type="project" value="TreeGrafter"/>
</dbReference>
<sequence>MKNIEHLLARNISDMRISIVPVPFDANNSGINSTVGAPSYVEKNGFSRALFTLGAVVTKEQVMREKDFVRTICSVQNSVAKILRRKEKCIVFGGTHTVALGSVSGALQVFGNELGVIWIDAHGDLNTHETSLTGNVHGMVLAALLGVGNRSLTRLVKKKLPAKNLLHVGLRDADMAEITLIKKRKLNVVTMGNIAENGLADCVKNIQRFAKHKKYVWVSVDIDVVDKNDAPASPMAAYGGLTYREITHLAKHIGDICNVVGMDFVEIAPKKDVQKKTAHLCAELAASLLGAIHSWYTEKYLKIHTRRAQSSRVL</sequence>
<dbReference type="AlphaFoldDB" id="A0A1F6ENB9"/>
<dbReference type="EMBL" id="MFLU01000007">
    <property type="protein sequence ID" value="OGG75146.1"/>
    <property type="molecule type" value="Genomic_DNA"/>
</dbReference>
<comment type="caution">
    <text evidence="5">The sequence shown here is derived from an EMBL/GenBank/DDBJ whole genome shotgun (WGS) entry which is preliminary data.</text>
</comment>
<gene>
    <name evidence="5" type="ORF">A3A34_02210</name>
</gene>
<evidence type="ECO:0000313" key="6">
    <source>
        <dbReference type="Proteomes" id="UP000178587"/>
    </source>
</evidence>
<proteinExistence type="inferred from homology"/>
<name>A0A1F6ENB9_9BACT</name>
<dbReference type="Gene3D" id="3.40.800.10">
    <property type="entry name" value="Ureohydrolase domain"/>
    <property type="match status" value="1"/>
</dbReference>